<comment type="similarity">
    <text evidence="1">Belongs to the PPP4R2 family.</text>
</comment>
<feature type="region of interest" description="Disordered" evidence="2">
    <location>
        <begin position="228"/>
        <end position="397"/>
    </location>
</feature>
<dbReference type="InterPro" id="IPR015267">
    <property type="entry name" value="PPP4R2"/>
</dbReference>
<dbReference type="AlphaFoldDB" id="A0ABD3UX56"/>
<proteinExistence type="inferred from homology"/>
<dbReference type="Pfam" id="PF09184">
    <property type="entry name" value="PPP4R2"/>
    <property type="match status" value="1"/>
</dbReference>
<evidence type="ECO:0008006" key="5">
    <source>
        <dbReference type="Google" id="ProtNLM"/>
    </source>
</evidence>
<feature type="compositionally biased region" description="Polar residues" evidence="2">
    <location>
        <begin position="492"/>
        <end position="510"/>
    </location>
</feature>
<evidence type="ECO:0000256" key="2">
    <source>
        <dbReference type="SAM" id="MobiDB-lite"/>
    </source>
</evidence>
<keyword evidence="4" id="KW-1185">Reference proteome</keyword>
<reference evidence="3 4" key="1">
    <citation type="submission" date="2024-11" db="EMBL/GenBank/DDBJ databases">
        <title>Chromosome-level genome assembly of the freshwater bivalve Anodonta woodiana.</title>
        <authorList>
            <person name="Chen X."/>
        </authorList>
    </citation>
    <scope>NUCLEOTIDE SEQUENCE [LARGE SCALE GENOMIC DNA]</scope>
    <source>
        <strain evidence="3">MN2024</strain>
        <tissue evidence="3">Gills</tissue>
    </source>
</reference>
<feature type="compositionally biased region" description="Basic and acidic residues" evidence="2">
    <location>
        <begin position="315"/>
        <end position="333"/>
    </location>
</feature>
<sequence length="516" mass="57670">MENREDVLDALTNFEKKPSGEIPELLEEYLRQVAKSGETIYPWHCLKRLFVSKLDHVIMEFYHETPADSIPTYPNVDSVPFEDMRKRILDALEKFHGAPFTVQRICELITDPRRHYKRSDKFLRGIEKNVMVVSTVDPFGRKIVSEPPKVMVNGLDVNGHENEKSIKKRTTEEPLPLTRESENSPSWTSDYGAISVWPRTNSPSKQLNAKSQTGEDTIKVSLTNSSHSILGDHQSQNGNAKLSDGDAAKTDNEWDSKKTQPECEHEESVPEKVNVTEQGGSKTDTLESDEKENQDTPSELLEKENISLEMSTSSDDGKDITVVRTDSTDDQKQDNLVPDKQSECESDSDSSLIPEEQKSTQSSDDESSGDGQPREKKAHWVSPPSEVKPVVPDNLAEGDVQQTCVALEENKNQSGVLHDIPDSSTSQICSLSQEATEKMVNQPQILCEKNEQAEEIGSTLTNVATEMMDMDNCENVDSETPMDNSADDAEHQTTNLDNSGTDFTENQSSDEPMEQE</sequence>
<evidence type="ECO:0000313" key="3">
    <source>
        <dbReference type="EMBL" id="KAL3853336.1"/>
    </source>
</evidence>
<organism evidence="3 4">
    <name type="scientific">Sinanodonta woodiana</name>
    <name type="common">Chinese pond mussel</name>
    <name type="synonym">Anodonta woodiana</name>
    <dbReference type="NCBI Taxonomy" id="1069815"/>
    <lineage>
        <taxon>Eukaryota</taxon>
        <taxon>Metazoa</taxon>
        <taxon>Spiralia</taxon>
        <taxon>Lophotrochozoa</taxon>
        <taxon>Mollusca</taxon>
        <taxon>Bivalvia</taxon>
        <taxon>Autobranchia</taxon>
        <taxon>Heteroconchia</taxon>
        <taxon>Palaeoheterodonta</taxon>
        <taxon>Unionida</taxon>
        <taxon>Unionoidea</taxon>
        <taxon>Unionidae</taxon>
        <taxon>Unioninae</taxon>
        <taxon>Sinanodonta</taxon>
    </lineage>
</organism>
<dbReference type="Proteomes" id="UP001634394">
    <property type="component" value="Unassembled WGS sequence"/>
</dbReference>
<dbReference type="PANTHER" id="PTHR16487:SF0">
    <property type="entry name" value="PROTEIN PHOSPHATASE 4 REGULATORY SUBUNIT 2-RELATED"/>
    <property type="match status" value="1"/>
</dbReference>
<comment type="caution">
    <text evidence="3">The sequence shown here is derived from an EMBL/GenBank/DDBJ whole genome shotgun (WGS) entry which is preliminary data.</text>
</comment>
<name>A0ABD3UX56_SINWO</name>
<accession>A0ABD3UX56</accession>
<feature type="compositionally biased region" description="Low complexity" evidence="2">
    <location>
        <begin position="381"/>
        <end position="392"/>
    </location>
</feature>
<feature type="compositionally biased region" description="Basic and acidic residues" evidence="2">
    <location>
        <begin position="243"/>
        <end position="270"/>
    </location>
</feature>
<feature type="compositionally biased region" description="Polar residues" evidence="2">
    <location>
        <begin position="228"/>
        <end position="240"/>
    </location>
</feature>
<protein>
    <recommendedName>
        <fullName evidence="5">Serine/threonine-protein phosphatase 4 regulatory subunit 2</fullName>
    </recommendedName>
</protein>
<dbReference type="PANTHER" id="PTHR16487">
    <property type="entry name" value="PPP4R2-RELATED PROTEIN"/>
    <property type="match status" value="1"/>
</dbReference>
<dbReference type="GO" id="GO:0030289">
    <property type="term" value="C:protein phosphatase 4 complex"/>
    <property type="evidence" value="ECO:0007669"/>
    <property type="project" value="UniProtKB-ARBA"/>
</dbReference>
<evidence type="ECO:0000256" key="1">
    <source>
        <dbReference type="ARBA" id="ARBA00009207"/>
    </source>
</evidence>
<feature type="compositionally biased region" description="Basic and acidic residues" evidence="2">
    <location>
        <begin position="158"/>
        <end position="172"/>
    </location>
</feature>
<feature type="region of interest" description="Disordered" evidence="2">
    <location>
        <begin position="473"/>
        <end position="516"/>
    </location>
</feature>
<gene>
    <name evidence="3" type="ORF">ACJMK2_016884</name>
</gene>
<feature type="region of interest" description="Disordered" evidence="2">
    <location>
        <begin position="154"/>
        <end position="189"/>
    </location>
</feature>
<dbReference type="EMBL" id="JBJQND010000015">
    <property type="protein sequence ID" value="KAL3853336.1"/>
    <property type="molecule type" value="Genomic_DNA"/>
</dbReference>
<evidence type="ECO:0000313" key="4">
    <source>
        <dbReference type="Proteomes" id="UP001634394"/>
    </source>
</evidence>